<proteinExistence type="predicted"/>
<dbReference type="GeneID" id="13882961"/>
<evidence type="ECO:0000259" key="1">
    <source>
        <dbReference type="Pfam" id="PF00561"/>
    </source>
</evidence>
<dbReference type="Gene3D" id="3.40.50.1820">
    <property type="entry name" value="alpha/beta hydrolase"/>
    <property type="match status" value="1"/>
</dbReference>
<dbReference type="SUPFAM" id="SSF53474">
    <property type="entry name" value="alpha/beta-Hydrolases"/>
    <property type="match status" value="1"/>
</dbReference>
<dbReference type="Proteomes" id="UP000005220">
    <property type="component" value="Chromosome 2"/>
</dbReference>
<keyword evidence="3" id="KW-1185">Reference proteome</keyword>
<dbReference type="InParanoid" id="H2AQD0"/>
<reference evidence="2 3" key="1">
    <citation type="journal article" date="2011" name="Proc. Natl. Acad. Sci. U.S.A.">
        <title>Evolutionary erosion of yeast sex chromosomes by mating-type switching accidents.</title>
        <authorList>
            <person name="Gordon J.L."/>
            <person name="Armisen D."/>
            <person name="Proux-Wera E."/>
            <person name="Oheigeartaigh S.S."/>
            <person name="Byrne K.P."/>
            <person name="Wolfe K.H."/>
        </authorList>
    </citation>
    <scope>NUCLEOTIDE SEQUENCE [LARGE SCALE GENOMIC DNA]</scope>
    <source>
        <strain evidence="3">ATCC 22294 / BCRC 22015 / CBS 2517 / CECT 1963 / NBRC 1671 / NRRL Y-8276</strain>
    </source>
</reference>
<dbReference type="eggNOG" id="KOG4409">
    <property type="taxonomic scope" value="Eukaryota"/>
</dbReference>
<dbReference type="PANTHER" id="PTHR42886:SF23">
    <property type="entry name" value="1-ACYLGLYCEROL-3-PHOSPHATE O-ACYLTRANSFERASE ICT1-RELATED"/>
    <property type="match status" value="1"/>
</dbReference>
<evidence type="ECO:0000313" key="2">
    <source>
        <dbReference type="EMBL" id="CCF56580.1"/>
    </source>
</evidence>
<organism evidence="2 3">
    <name type="scientific">Kazachstania africana (strain ATCC 22294 / BCRC 22015 / CBS 2517 / CECT 1963 / NBRC 1671 / NRRL Y-8276)</name>
    <name type="common">Yeast</name>
    <name type="synonym">Kluyveromyces africanus</name>
    <dbReference type="NCBI Taxonomy" id="1071382"/>
    <lineage>
        <taxon>Eukaryota</taxon>
        <taxon>Fungi</taxon>
        <taxon>Dikarya</taxon>
        <taxon>Ascomycota</taxon>
        <taxon>Saccharomycotina</taxon>
        <taxon>Saccharomycetes</taxon>
        <taxon>Saccharomycetales</taxon>
        <taxon>Saccharomycetaceae</taxon>
        <taxon>Kazachstania</taxon>
    </lineage>
</organism>
<dbReference type="PANTHER" id="PTHR42886">
    <property type="entry name" value="RE40534P-RELATED"/>
    <property type="match status" value="1"/>
</dbReference>
<dbReference type="GO" id="GO:0006654">
    <property type="term" value="P:phosphatidic acid biosynthetic process"/>
    <property type="evidence" value="ECO:0007669"/>
    <property type="project" value="EnsemblFungi"/>
</dbReference>
<dbReference type="OrthoDB" id="7457040at2759"/>
<dbReference type="Pfam" id="PF00561">
    <property type="entry name" value="Abhydrolase_1"/>
    <property type="match status" value="1"/>
</dbReference>
<gene>
    <name evidence="2" type="primary">KAFR0B02830</name>
    <name evidence="2" type="ORF">KAFR_0B02830</name>
</gene>
<dbReference type="HOGENOM" id="CLU_017361_1_1_1"/>
<dbReference type="InterPro" id="IPR000073">
    <property type="entry name" value="AB_hydrolase_1"/>
</dbReference>
<feature type="domain" description="AB hydrolase-1" evidence="1">
    <location>
        <begin position="72"/>
        <end position="378"/>
    </location>
</feature>
<evidence type="ECO:0000313" key="3">
    <source>
        <dbReference type="Proteomes" id="UP000005220"/>
    </source>
</evidence>
<dbReference type="EMBL" id="HE650822">
    <property type="protein sequence ID" value="CCF56580.1"/>
    <property type="molecule type" value="Genomic_DNA"/>
</dbReference>
<sequence length="391" mass="44951">MKMLSSIFNTNKVCAAKSETVTMTDIKLKALEEKIMEKVTVPGTKTNQMVNNEINEWHFHNPNASKIKTPTLLIHGYAASSMAFHRTFNRLSTDIKDLYAIDLPGNGLSSAPELSDVIKMKDLKITLNKSKDGFTLKKAIDLEIEKANLAKYENYYLSRIDEWRKFHGIEKLNVIGHSFGGFISFKYAITHPNQVNDLILVSPLGMEKNIHSLNNNFELETKYTLDFENPASLYYARSFNVPSILFNNQLNILRWMGPLGGRMARQYIDMAYKKVPDVAYKNYLYYVFYDGKSFPKVTINNFTNMFSKNLLARDPIMDNLLKLRAKKVMLVYGEHDWMDKYAGYNMVELLSKSNYKLKDTVHYVEIPDAGHNLFLDNPTDFSENVVSFLAE</sequence>
<dbReference type="RefSeq" id="XP_003955715.1">
    <property type="nucleotide sequence ID" value="XM_003955666.1"/>
</dbReference>
<dbReference type="InterPro" id="IPR029058">
    <property type="entry name" value="AB_hydrolase_fold"/>
</dbReference>
<name>H2AQD0_KAZAF</name>
<dbReference type="GO" id="GO:0042171">
    <property type="term" value="F:lysophosphatidic acid acyltransferase activity"/>
    <property type="evidence" value="ECO:0007669"/>
    <property type="project" value="EnsemblFungi"/>
</dbReference>
<dbReference type="STRING" id="1071382.H2AQD0"/>
<dbReference type="FunCoup" id="H2AQD0">
    <property type="interactions" value="326"/>
</dbReference>
<dbReference type="KEGG" id="kaf:KAFR_0B02830"/>
<dbReference type="GO" id="GO:0055088">
    <property type="term" value="P:lipid homeostasis"/>
    <property type="evidence" value="ECO:0007669"/>
    <property type="project" value="TreeGrafter"/>
</dbReference>
<dbReference type="GO" id="GO:0004623">
    <property type="term" value="F:phospholipase A2 activity"/>
    <property type="evidence" value="ECO:0007669"/>
    <property type="project" value="TreeGrafter"/>
</dbReference>
<protein>
    <recommendedName>
        <fullName evidence="1">AB hydrolase-1 domain-containing protein</fullName>
    </recommendedName>
</protein>
<dbReference type="GO" id="GO:0035965">
    <property type="term" value="P:cardiolipin acyl-chain remodeling"/>
    <property type="evidence" value="ECO:0007669"/>
    <property type="project" value="TreeGrafter"/>
</dbReference>
<dbReference type="AlphaFoldDB" id="H2AQD0"/>
<accession>H2AQD0</accession>
<dbReference type="GO" id="GO:0005743">
    <property type="term" value="C:mitochondrial inner membrane"/>
    <property type="evidence" value="ECO:0007669"/>
    <property type="project" value="TreeGrafter"/>
</dbReference>